<dbReference type="InterPro" id="IPR009210">
    <property type="entry name" value="ASCC1"/>
</dbReference>
<dbReference type="Gene3D" id="3.90.1140.10">
    <property type="entry name" value="Cyclic phosphodiesterase"/>
    <property type="match status" value="1"/>
</dbReference>
<dbReference type="GO" id="GO:0006307">
    <property type="term" value="P:DNA alkylation repair"/>
    <property type="evidence" value="ECO:0007669"/>
    <property type="project" value="InterPro"/>
</dbReference>
<evidence type="ECO:0000259" key="2">
    <source>
        <dbReference type="Pfam" id="PF10469"/>
    </source>
</evidence>
<sequence length="319" mass="35670">MDDTQKIQSIIDEAAKSPELAYSHFISLPLAIHPEFVDKVTKFQSTILGHDDRKDINTSMGDNSRASASEDAGNVNKPENDLAVAVELKVDIHNIPTVSYAPKATKSATLHDLRIDESIFLKPQRLHLTVLMLKLWNKQRILAATEVLQGICSEVNDVLDNRPLFVRLKGLDLMRGTKAKAKVLYAPIEEVGDEGRLTRACQIITDAYVKAGLVLEADAQQKLKLHATLMNTSSRQPRRKVKRFDNSFDATGIFKQFGSEEWGEYHIREAHLSQRSVYDDNGYYHCCASIPFPDNTKVLKSSTEPQQAELEVAPIAENA</sequence>
<comment type="caution">
    <text evidence="3">The sequence shown here is derived from an EMBL/GenBank/DDBJ whole genome shotgun (WGS) entry which is preliminary data.</text>
</comment>
<dbReference type="SUPFAM" id="SSF55144">
    <property type="entry name" value="LigT-like"/>
    <property type="match status" value="1"/>
</dbReference>
<reference evidence="3" key="1">
    <citation type="submission" date="2024-03" db="EMBL/GenBank/DDBJ databases">
        <title>WGS assembly of Saponaria officinalis var. Norfolk2.</title>
        <authorList>
            <person name="Jenkins J."/>
            <person name="Shu S."/>
            <person name="Grimwood J."/>
            <person name="Barry K."/>
            <person name="Goodstein D."/>
            <person name="Schmutz J."/>
            <person name="Leebens-Mack J."/>
            <person name="Osbourn A."/>
        </authorList>
    </citation>
    <scope>NUCLEOTIDE SEQUENCE [LARGE SCALE GENOMIC DNA]</scope>
    <source>
        <strain evidence="3">JIC</strain>
    </source>
</reference>
<proteinExistence type="predicted"/>
<feature type="domain" description="A-kinase anchor protein 7-like phosphoesterase" evidence="2">
    <location>
        <begin position="22"/>
        <end position="292"/>
    </location>
</feature>
<dbReference type="PANTHER" id="PTHR13360">
    <property type="entry name" value="ACTIVATING SIGNAL COINTEGRATOR 1 COMPLEX SUBUNIT 1"/>
    <property type="match status" value="1"/>
</dbReference>
<dbReference type="InterPro" id="IPR019510">
    <property type="entry name" value="AKAP7-like_phosphoesterase"/>
</dbReference>
<keyword evidence="4" id="KW-1185">Reference proteome</keyword>
<evidence type="ECO:0000256" key="1">
    <source>
        <dbReference type="SAM" id="MobiDB-lite"/>
    </source>
</evidence>
<dbReference type="GO" id="GO:0006355">
    <property type="term" value="P:regulation of DNA-templated transcription"/>
    <property type="evidence" value="ECO:0007669"/>
    <property type="project" value="TreeGrafter"/>
</dbReference>
<gene>
    <name evidence="3" type="ORF">RND81_09G112900</name>
</gene>
<accession>A0AAW1IKL3</accession>
<organism evidence="3 4">
    <name type="scientific">Saponaria officinalis</name>
    <name type="common">Common soapwort</name>
    <name type="synonym">Lychnis saponaria</name>
    <dbReference type="NCBI Taxonomy" id="3572"/>
    <lineage>
        <taxon>Eukaryota</taxon>
        <taxon>Viridiplantae</taxon>
        <taxon>Streptophyta</taxon>
        <taxon>Embryophyta</taxon>
        <taxon>Tracheophyta</taxon>
        <taxon>Spermatophyta</taxon>
        <taxon>Magnoliopsida</taxon>
        <taxon>eudicotyledons</taxon>
        <taxon>Gunneridae</taxon>
        <taxon>Pentapetalae</taxon>
        <taxon>Caryophyllales</taxon>
        <taxon>Caryophyllaceae</taxon>
        <taxon>Caryophylleae</taxon>
        <taxon>Saponaria</taxon>
    </lineage>
</organism>
<dbReference type="AlphaFoldDB" id="A0AAW1IKL3"/>
<dbReference type="Pfam" id="PF10469">
    <property type="entry name" value="AKAP7_NLS"/>
    <property type="match status" value="1"/>
</dbReference>
<feature type="region of interest" description="Disordered" evidence="1">
    <location>
        <begin position="54"/>
        <end position="76"/>
    </location>
</feature>
<dbReference type="Proteomes" id="UP001443914">
    <property type="component" value="Unassembled WGS sequence"/>
</dbReference>
<feature type="compositionally biased region" description="Polar residues" evidence="1">
    <location>
        <begin position="57"/>
        <end position="67"/>
    </location>
</feature>
<protein>
    <recommendedName>
        <fullName evidence="2">A-kinase anchor protein 7-like phosphoesterase domain-containing protein</fullName>
    </recommendedName>
</protein>
<evidence type="ECO:0000313" key="4">
    <source>
        <dbReference type="Proteomes" id="UP001443914"/>
    </source>
</evidence>
<dbReference type="EMBL" id="JBDFQZ010000009">
    <property type="protein sequence ID" value="KAK9690218.1"/>
    <property type="molecule type" value="Genomic_DNA"/>
</dbReference>
<evidence type="ECO:0000313" key="3">
    <source>
        <dbReference type="EMBL" id="KAK9690218.1"/>
    </source>
</evidence>
<name>A0AAW1IKL3_SAPOF</name>
<dbReference type="PANTHER" id="PTHR13360:SF1">
    <property type="entry name" value="ACTIVATING SIGNAL COINTEGRATOR 1 COMPLEX SUBUNIT 1"/>
    <property type="match status" value="1"/>
</dbReference>
<dbReference type="InterPro" id="IPR009097">
    <property type="entry name" value="Cyclic_Pdiesterase"/>
</dbReference>
<dbReference type="GO" id="GO:0005634">
    <property type="term" value="C:nucleus"/>
    <property type="evidence" value="ECO:0007669"/>
    <property type="project" value="TreeGrafter"/>
</dbReference>